<keyword evidence="4 6" id="KW-1133">Transmembrane helix</keyword>
<dbReference type="InterPro" id="IPR045863">
    <property type="entry name" value="CorA_TM1_TM2"/>
</dbReference>
<evidence type="ECO:0000313" key="7">
    <source>
        <dbReference type="EMBL" id="MBB1097630.1"/>
    </source>
</evidence>
<dbReference type="CDD" id="cd12827">
    <property type="entry name" value="EcCorA_ZntB-like_u2"/>
    <property type="match status" value="1"/>
</dbReference>
<sequence length="308" mass="34957">MINKYTVTSSGIKESNLPLNTVELVLMIQPTATEIKQVCHCFDLSPFSFQYCSSPEEVSRFHHTASDVLENPSILVIYDFIASRHKIESQLSPSLVIFDARHLIICTDSEKTVREILQKGANSLSMILINYIVACQKVLMATLHGYKQEIDRLDKLARSGFNNQALRDLTTLTRRLVFFEHTMNDQATTIAAFLKDDCCWDFPLEQQLELAVQQRRLTKTIHIFRDLLTSISDLFTAMMDNHLNSLMKFLDSAGLIIAIAALVTGFMGMNVGGLPWKDSFYGFWLTLGIALVLSLIAAFFLRRKQYTK</sequence>
<protein>
    <submittedName>
        <fullName evidence="7">Magnesium transporter CorA family protein</fullName>
    </submittedName>
</protein>
<dbReference type="SUPFAM" id="SSF143865">
    <property type="entry name" value="CorA soluble domain-like"/>
    <property type="match status" value="1"/>
</dbReference>
<dbReference type="InterPro" id="IPR045861">
    <property type="entry name" value="CorA_cytoplasmic_dom"/>
</dbReference>
<evidence type="ECO:0000256" key="2">
    <source>
        <dbReference type="ARBA" id="ARBA00009765"/>
    </source>
</evidence>
<keyword evidence="5 6" id="KW-0472">Membrane</keyword>
<keyword evidence="3 6" id="KW-0812">Transmembrane</keyword>
<organism evidence="7 8">
    <name type="scientific">Limosilactobacillus rudii</name>
    <dbReference type="NCBI Taxonomy" id="2759755"/>
    <lineage>
        <taxon>Bacteria</taxon>
        <taxon>Bacillati</taxon>
        <taxon>Bacillota</taxon>
        <taxon>Bacilli</taxon>
        <taxon>Lactobacillales</taxon>
        <taxon>Lactobacillaceae</taxon>
        <taxon>Limosilactobacillus</taxon>
    </lineage>
</organism>
<evidence type="ECO:0000256" key="4">
    <source>
        <dbReference type="ARBA" id="ARBA00022989"/>
    </source>
</evidence>
<evidence type="ECO:0000256" key="6">
    <source>
        <dbReference type="SAM" id="Phobius"/>
    </source>
</evidence>
<evidence type="ECO:0000256" key="3">
    <source>
        <dbReference type="ARBA" id="ARBA00022692"/>
    </source>
</evidence>
<dbReference type="EMBL" id="JACIVA010000046">
    <property type="protein sequence ID" value="MBB1097630.1"/>
    <property type="molecule type" value="Genomic_DNA"/>
</dbReference>
<feature type="transmembrane region" description="Helical" evidence="6">
    <location>
        <begin position="281"/>
        <end position="301"/>
    </location>
</feature>
<evidence type="ECO:0000256" key="5">
    <source>
        <dbReference type="ARBA" id="ARBA00023136"/>
    </source>
</evidence>
<dbReference type="Gene3D" id="1.20.58.340">
    <property type="entry name" value="Magnesium transport protein CorA, transmembrane region"/>
    <property type="match status" value="2"/>
</dbReference>
<comment type="similarity">
    <text evidence="2">Belongs to the CorA metal ion transporter (MIT) (TC 1.A.35) family.</text>
</comment>
<accession>A0A7W3UM91</accession>
<dbReference type="SUPFAM" id="SSF144083">
    <property type="entry name" value="Magnesium transport protein CorA, transmembrane region"/>
    <property type="match status" value="1"/>
</dbReference>
<comment type="caution">
    <text evidence="7">The sequence shown here is derived from an EMBL/GenBank/DDBJ whole genome shotgun (WGS) entry which is preliminary data.</text>
</comment>
<dbReference type="PANTHER" id="PTHR47891:SF1">
    <property type="entry name" value="CORA-MAGNESIUM AND COBALT TRANSPORTER"/>
    <property type="match status" value="1"/>
</dbReference>
<dbReference type="InterPro" id="IPR002523">
    <property type="entry name" value="MgTranspt_CorA/ZnTranspt_ZntB"/>
</dbReference>
<proteinExistence type="inferred from homology"/>
<evidence type="ECO:0000256" key="1">
    <source>
        <dbReference type="ARBA" id="ARBA00004141"/>
    </source>
</evidence>
<evidence type="ECO:0000313" key="8">
    <source>
        <dbReference type="Proteomes" id="UP000517106"/>
    </source>
</evidence>
<comment type="subcellular location">
    <subcellularLocation>
        <location evidence="1">Membrane</location>
        <topology evidence="1">Multi-pass membrane protein</topology>
    </subcellularLocation>
</comment>
<keyword evidence="8" id="KW-1185">Reference proteome</keyword>
<dbReference type="PANTHER" id="PTHR47891">
    <property type="entry name" value="TRANSPORTER-RELATED"/>
    <property type="match status" value="1"/>
</dbReference>
<dbReference type="GO" id="GO:0046873">
    <property type="term" value="F:metal ion transmembrane transporter activity"/>
    <property type="evidence" value="ECO:0007669"/>
    <property type="project" value="InterPro"/>
</dbReference>
<name>A0A7W3UM91_9LACO</name>
<dbReference type="GO" id="GO:0016020">
    <property type="term" value="C:membrane"/>
    <property type="evidence" value="ECO:0007669"/>
    <property type="project" value="UniProtKB-SubCell"/>
</dbReference>
<dbReference type="Proteomes" id="UP000517106">
    <property type="component" value="Unassembled WGS sequence"/>
</dbReference>
<dbReference type="AlphaFoldDB" id="A0A7W3UM91"/>
<dbReference type="RefSeq" id="WP_182596350.1">
    <property type="nucleotide sequence ID" value="NZ_JACIVA010000046.1"/>
</dbReference>
<dbReference type="InterPro" id="IPR047199">
    <property type="entry name" value="CorA-like"/>
</dbReference>
<dbReference type="Pfam" id="PF01544">
    <property type="entry name" value="CorA"/>
    <property type="match status" value="1"/>
</dbReference>
<reference evidence="7 8" key="1">
    <citation type="submission" date="2020-07" db="EMBL/GenBank/DDBJ databases">
        <title>Description of Limosilactobacillus balticus sp. nov., Limosilactobacillus agrestis sp. nov., Limosilactobacillus albertensis sp. nov., Limosilactobacillus rudii sp. nov., Limosilactobacillus fastidiosus sp. nov., five novel Limosilactobacillus species isolated from the vertebrate gastrointestinal tract, and proposal of 6 subspecies of Limosilactobacillus reuteri adapted to the gastrointestinal tract of specific vertebrate hosts.</title>
        <authorList>
            <person name="Li F."/>
            <person name="Cheng C."/>
            <person name="Zheng J."/>
            <person name="Quevedo R.M."/>
            <person name="Li J."/>
            <person name="Roos S."/>
            <person name="Gaenzle M.G."/>
            <person name="Walter J."/>
        </authorList>
    </citation>
    <scope>NUCLEOTIDE SEQUENCE [LARGE SCALE GENOMIC DNA]</scope>
    <source>
        <strain evidence="7 8">STM2_1</strain>
    </source>
</reference>
<feature type="transmembrane region" description="Helical" evidence="6">
    <location>
        <begin position="249"/>
        <end position="269"/>
    </location>
</feature>
<gene>
    <name evidence="7" type="ORF">H5S09_06710</name>
</gene>